<dbReference type="GO" id="GO:0005524">
    <property type="term" value="F:ATP binding"/>
    <property type="evidence" value="ECO:0007669"/>
    <property type="project" value="InterPro"/>
</dbReference>
<dbReference type="PIRSF" id="PIRSF000654">
    <property type="entry name" value="Integrin-linked_kinase"/>
    <property type="match status" value="1"/>
</dbReference>
<evidence type="ECO:0000259" key="1">
    <source>
        <dbReference type="PROSITE" id="PS50011"/>
    </source>
</evidence>
<reference evidence="2" key="1">
    <citation type="journal article" date="2020" name="bioRxiv">
        <title>Comparative genomics of Chlamydomonas.</title>
        <authorList>
            <person name="Craig R.J."/>
            <person name="Hasan A.R."/>
            <person name="Ness R.W."/>
            <person name="Keightley P.D."/>
        </authorList>
    </citation>
    <scope>NUCLEOTIDE SEQUENCE</scope>
    <source>
        <strain evidence="2">SAG 7.73</strain>
    </source>
</reference>
<comment type="caution">
    <text evidence="2">The sequence shown here is derived from an EMBL/GenBank/DDBJ whole genome shotgun (WGS) entry which is preliminary data.</text>
</comment>
<dbReference type="SMART" id="SM00220">
    <property type="entry name" value="S_TKc"/>
    <property type="match status" value="1"/>
</dbReference>
<dbReference type="Proteomes" id="UP000650467">
    <property type="component" value="Unassembled WGS sequence"/>
</dbReference>
<evidence type="ECO:0000313" key="2">
    <source>
        <dbReference type="EMBL" id="KAG2423593.1"/>
    </source>
</evidence>
<accession>A0A835SAA3</accession>
<dbReference type="SUPFAM" id="SSF56112">
    <property type="entry name" value="Protein kinase-like (PK-like)"/>
    <property type="match status" value="1"/>
</dbReference>
<protein>
    <recommendedName>
        <fullName evidence="1">Protein kinase domain-containing protein</fullName>
    </recommendedName>
</protein>
<gene>
    <name evidence="2" type="ORF">HXX76_015231</name>
</gene>
<dbReference type="PANTHER" id="PTHR44329:SF214">
    <property type="entry name" value="PROTEIN KINASE DOMAIN-CONTAINING PROTEIN"/>
    <property type="match status" value="1"/>
</dbReference>
<feature type="domain" description="Protein kinase" evidence="1">
    <location>
        <begin position="1"/>
        <end position="249"/>
    </location>
</feature>
<dbReference type="PROSITE" id="PS00108">
    <property type="entry name" value="PROTEIN_KINASE_ST"/>
    <property type="match status" value="1"/>
</dbReference>
<dbReference type="EMBL" id="JAEHOC010000077">
    <property type="protein sequence ID" value="KAG2423593.1"/>
    <property type="molecule type" value="Genomic_DNA"/>
</dbReference>
<keyword evidence="3" id="KW-1185">Reference proteome</keyword>
<dbReference type="Gene3D" id="1.10.510.10">
    <property type="entry name" value="Transferase(Phosphotransferase) domain 1"/>
    <property type="match status" value="1"/>
</dbReference>
<dbReference type="GO" id="GO:0004674">
    <property type="term" value="F:protein serine/threonine kinase activity"/>
    <property type="evidence" value="ECO:0007669"/>
    <property type="project" value="TreeGrafter"/>
</dbReference>
<proteinExistence type="predicted"/>
<dbReference type="InterPro" id="IPR000719">
    <property type="entry name" value="Prot_kinase_dom"/>
</dbReference>
<evidence type="ECO:0000313" key="3">
    <source>
        <dbReference type="Proteomes" id="UP000650467"/>
    </source>
</evidence>
<dbReference type="Pfam" id="PF00069">
    <property type="entry name" value="Pkinase"/>
    <property type="match status" value="1"/>
</dbReference>
<name>A0A835SAA3_CHLIN</name>
<sequence>MVAVKMLLAGTAGNTAALTSAMQQEVSVLGRCSHPNVVRLIAACLDPHQPCLVMELCETSLEAAIHHIRSGGPAAAAPHLLQLKQVLNIALGICSALSYMHPTITHRDLKPANVLLNKASSESPEVKLADFGLARIRAATMPTVEPEAGTAAYCAPECFDIHNTVVTHHADLYSLGVCIWAMLTGEQPWQDFSIVAIAYKVCVKGEQLPLHHIPRNRCPYKLQHLVKALFDRDPLRRPAAEEVAKKLMLIQQTLQLR</sequence>
<organism evidence="2 3">
    <name type="scientific">Chlamydomonas incerta</name>
    <dbReference type="NCBI Taxonomy" id="51695"/>
    <lineage>
        <taxon>Eukaryota</taxon>
        <taxon>Viridiplantae</taxon>
        <taxon>Chlorophyta</taxon>
        <taxon>core chlorophytes</taxon>
        <taxon>Chlorophyceae</taxon>
        <taxon>CS clade</taxon>
        <taxon>Chlamydomonadales</taxon>
        <taxon>Chlamydomonadaceae</taxon>
        <taxon>Chlamydomonas</taxon>
    </lineage>
</organism>
<dbReference type="AlphaFoldDB" id="A0A835SAA3"/>
<dbReference type="PROSITE" id="PS50011">
    <property type="entry name" value="PROTEIN_KINASE_DOM"/>
    <property type="match status" value="1"/>
</dbReference>
<dbReference type="InterPro" id="IPR011009">
    <property type="entry name" value="Kinase-like_dom_sf"/>
</dbReference>
<dbReference type="Gene3D" id="3.30.200.20">
    <property type="entry name" value="Phosphorylase Kinase, domain 1"/>
    <property type="match status" value="1"/>
</dbReference>
<dbReference type="PANTHER" id="PTHR44329">
    <property type="entry name" value="SERINE/THREONINE-PROTEIN KINASE TNNI3K-RELATED"/>
    <property type="match status" value="1"/>
</dbReference>
<dbReference type="InterPro" id="IPR051681">
    <property type="entry name" value="Ser/Thr_Kinases-Pseudokinases"/>
</dbReference>
<dbReference type="OrthoDB" id="538027at2759"/>
<dbReference type="InterPro" id="IPR008271">
    <property type="entry name" value="Ser/Thr_kinase_AS"/>
</dbReference>